<sequence>MRLLVTGGAGFIGSNFIFYWLHKYPQDSIINFDALTYAGNLENLKEVEKDPRYRFVKGDICDSDAVDQVMKEVETVVHFAAESHVDRSIHDASPFIKTNVVGTHVLLESALRNKNIKRFHHISTDEVFGALELDSKEKFNEMTPYAPRSPYSASKAASDHLVRAYNVTYGLPITISNCSNNYGPRCFPEKLFSLTMTNIIEEKKVPVYGDGLYIRDWLYVEDHARAIDVILQKGNVGETYFIGGLNDDISNLDVIKKILKLMGKDESWIEFVKDRPGHDRRYAVDWSKIHNELNWSPQTNLEEGLKTTIQWYMDNQDWWKKIKSGEYKDYYARQYNK</sequence>
<dbReference type="Pfam" id="PF16363">
    <property type="entry name" value="GDP_Man_Dehyd"/>
    <property type="match status" value="1"/>
</dbReference>
<feature type="domain" description="NAD(P)-binding" evidence="8">
    <location>
        <begin position="4"/>
        <end position="307"/>
    </location>
</feature>
<evidence type="ECO:0000256" key="3">
    <source>
        <dbReference type="ARBA" id="ARBA00008178"/>
    </source>
</evidence>
<dbReference type="InterPro" id="IPR005888">
    <property type="entry name" value="dTDP_Gluc_deHydtase"/>
</dbReference>
<dbReference type="EC" id="4.2.1.46" evidence="4 7"/>
<reference evidence="9 10" key="1">
    <citation type="journal article" date="2016" name="Nat. Commun.">
        <title>Thousands of microbial genomes shed light on interconnected biogeochemical processes in an aquifer system.</title>
        <authorList>
            <person name="Anantharaman K."/>
            <person name="Brown C.T."/>
            <person name="Hug L.A."/>
            <person name="Sharon I."/>
            <person name="Castelle C.J."/>
            <person name="Probst A.J."/>
            <person name="Thomas B.C."/>
            <person name="Singh A."/>
            <person name="Wilkins M.J."/>
            <person name="Karaoz U."/>
            <person name="Brodie E.L."/>
            <person name="Williams K.H."/>
            <person name="Hubbard S.S."/>
            <person name="Banfield J.F."/>
        </authorList>
    </citation>
    <scope>NUCLEOTIDE SEQUENCE [LARGE SCALE GENOMIC DNA]</scope>
</reference>
<evidence type="ECO:0000259" key="8">
    <source>
        <dbReference type="Pfam" id="PF16363"/>
    </source>
</evidence>
<organism evidence="9 10">
    <name type="scientific">Candidatus Roizmanbacteria bacterium RIFCSPHIGHO2_02_FULL_40_9</name>
    <dbReference type="NCBI Taxonomy" id="1802042"/>
    <lineage>
        <taxon>Bacteria</taxon>
        <taxon>Candidatus Roizmaniibacteriota</taxon>
    </lineage>
</organism>
<dbReference type="EMBL" id="MFZS01000006">
    <property type="protein sequence ID" value="OGK29280.1"/>
    <property type="molecule type" value="Genomic_DNA"/>
</dbReference>
<protein>
    <recommendedName>
        <fullName evidence="4 7">dTDP-glucose 4,6-dehydratase</fullName>
        <ecNumber evidence="4 7">4.2.1.46</ecNumber>
    </recommendedName>
</protein>
<keyword evidence="5" id="KW-0520">NAD</keyword>
<evidence type="ECO:0000256" key="4">
    <source>
        <dbReference type="ARBA" id="ARBA00011990"/>
    </source>
</evidence>
<gene>
    <name evidence="9" type="ORF">A3D06_00255</name>
</gene>
<dbReference type="GO" id="GO:0008460">
    <property type="term" value="F:dTDP-glucose 4,6-dehydratase activity"/>
    <property type="evidence" value="ECO:0007669"/>
    <property type="project" value="UniProtKB-EC"/>
</dbReference>
<dbReference type="NCBIfam" id="TIGR01181">
    <property type="entry name" value="dTDP_gluc_dehyt"/>
    <property type="match status" value="1"/>
</dbReference>
<accession>A0A1F7HDA1</accession>
<dbReference type="Gene3D" id="3.40.50.720">
    <property type="entry name" value="NAD(P)-binding Rossmann-like Domain"/>
    <property type="match status" value="1"/>
</dbReference>
<evidence type="ECO:0000256" key="2">
    <source>
        <dbReference type="ARBA" id="ARBA00001911"/>
    </source>
</evidence>
<dbReference type="AlphaFoldDB" id="A0A1F7HDA1"/>
<name>A0A1F7HDA1_9BACT</name>
<keyword evidence="6 7" id="KW-0456">Lyase</keyword>
<dbReference type="PANTHER" id="PTHR43000">
    <property type="entry name" value="DTDP-D-GLUCOSE 4,6-DEHYDRATASE-RELATED"/>
    <property type="match status" value="1"/>
</dbReference>
<dbReference type="FunFam" id="3.40.50.720:FF:000304">
    <property type="entry name" value="UDP-glucose 4,6-dehydratase"/>
    <property type="match status" value="1"/>
</dbReference>
<evidence type="ECO:0000256" key="6">
    <source>
        <dbReference type="ARBA" id="ARBA00023239"/>
    </source>
</evidence>
<comment type="cofactor">
    <cofactor evidence="2 7">
        <name>NAD(+)</name>
        <dbReference type="ChEBI" id="CHEBI:57540"/>
    </cofactor>
</comment>
<comment type="caution">
    <text evidence="9">The sequence shown here is derived from an EMBL/GenBank/DDBJ whole genome shotgun (WGS) entry which is preliminary data.</text>
</comment>
<dbReference type="Gene3D" id="3.90.25.10">
    <property type="entry name" value="UDP-galactose 4-epimerase, domain 1"/>
    <property type="match status" value="1"/>
</dbReference>
<proteinExistence type="inferred from homology"/>
<dbReference type="GO" id="GO:0009225">
    <property type="term" value="P:nucleotide-sugar metabolic process"/>
    <property type="evidence" value="ECO:0007669"/>
    <property type="project" value="InterPro"/>
</dbReference>
<dbReference type="InterPro" id="IPR036291">
    <property type="entry name" value="NAD(P)-bd_dom_sf"/>
</dbReference>
<comment type="similarity">
    <text evidence="3 7">Belongs to the NAD(P)-dependent epimerase/dehydratase family. dTDP-glucose dehydratase subfamily.</text>
</comment>
<evidence type="ECO:0000256" key="1">
    <source>
        <dbReference type="ARBA" id="ARBA00001539"/>
    </source>
</evidence>
<evidence type="ECO:0000256" key="7">
    <source>
        <dbReference type="RuleBase" id="RU004473"/>
    </source>
</evidence>
<dbReference type="SUPFAM" id="SSF51735">
    <property type="entry name" value="NAD(P)-binding Rossmann-fold domains"/>
    <property type="match status" value="1"/>
</dbReference>
<dbReference type="InterPro" id="IPR016040">
    <property type="entry name" value="NAD(P)-bd_dom"/>
</dbReference>
<evidence type="ECO:0000256" key="5">
    <source>
        <dbReference type="ARBA" id="ARBA00023027"/>
    </source>
</evidence>
<dbReference type="Proteomes" id="UP000177027">
    <property type="component" value="Unassembled WGS sequence"/>
</dbReference>
<comment type="catalytic activity">
    <reaction evidence="1 7">
        <text>dTDP-alpha-D-glucose = dTDP-4-dehydro-6-deoxy-alpha-D-glucose + H2O</text>
        <dbReference type="Rhea" id="RHEA:17221"/>
        <dbReference type="ChEBI" id="CHEBI:15377"/>
        <dbReference type="ChEBI" id="CHEBI:57477"/>
        <dbReference type="ChEBI" id="CHEBI:57649"/>
        <dbReference type="EC" id="4.2.1.46"/>
    </reaction>
</comment>
<evidence type="ECO:0000313" key="9">
    <source>
        <dbReference type="EMBL" id="OGK29280.1"/>
    </source>
</evidence>
<dbReference type="CDD" id="cd05246">
    <property type="entry name" value="dTDP_GD_SDR_e"/>
    <property type="match status" value="1"/>
</dbReference>
<evidence type="ECO:0000313" key="10">
    <source>
        <dbReference type="Proteomes" id="UP000177027"/>
    </source>
</evidence>